<reference evidence="1 2" key="1">
    <citation type="journal article" date="2019" name="Syst. Appl. Microbiol.">
        <title>Characterization of Bifidobacterium species in feaces of the Egyptian fruit bat: Description of B. vespertilionis sp. nov. and B. rousetti sp. nov.</title>
        <authorList>
            <person name="Modesto M."/>
            <person name="Satti M."/>
            <person name="Watanabe K."/>
            <person name="Puglisi E."/>
            <person name="Morelli L."/>
            <person name="Huang C.-H."/>
            <person name="Liou J.-S."/>
            <person name="Miyashita M."/>
            <person name="Tamura T."/>
            <person name="Saito S."/>
            <person name="Mori K."/>
            <person name="Huang L."/>
            <person name="Sciavilla P."/>
            <person name="Sandri C."/>
            <person name="Spiezio C."/>
            <person name="Vitali F."/>
            <person name="Cavalieri D."/>
            <person name="Perpetuini G."/>
            <person name="Tofalo R."/>
            <person name="Bonetti A."/>
            <person name="Arita M."/>
            <person name="Mattarelli P."/>
        </authorList>
    </citation>
    <scope>NUCLEOTIDE SEQUENCE [LARGE SCALE GENOMIC DNA]</scope>
    <source>
        <strain evidence="1 2">RST17</strain>
    </source>
</reference>
<comment type="caution">
    <text evidence="1">The sequence shown here is derived from an EMBL/GenBank/DDBJ whole genome shotgun (WGS) entry which is preliminary data.</text>
</comment>
<proteinExistence type="predicted"/>
<dbReference type="RefSeq" id="WP_150380278.1">
    <property type="nucleotide sequence ID" value="NZ_RZUH01000020.1"/>
</dbReference>
<evidence type="ECO:0000313" key="2">
    <source>
        <dbReference type="Proteomes" id="UP000410049"/>
    </source>
</evidence>
<dbReference type="Proteomes" id="UP000410049">
    <property type="component" value="Unassembled WGS sequence"/>
</dbReference>
<sequence>MTPSTPVRNRRKDCPMLVVDADGARFAADSLPWLAVADAALRILRAGRSERLMALDASWLRWTAPSDELPVQDPAEGARATPADWAWLRANGPVLGVDASPWPTCEALARGLAARRGPRMAIASALSLAAAAAVARAHPAEFSLALLDHAPARWRRDAHPPLDPDPMLGRWSLWADPNLMPGVSGPVLSMALADCARAGRWGETVVYRPDGGVERIPPQVWDELERRGQRGGFEDGFDGEDGF</sequence>
<accession>A0A5M9ZFQ3</accession>
<gene>
    <name evidence="1" type="ORF">EMO91_12860</name>
</gene>
<organism evidence="1 2">
    <name type="scientific">Bifidobacterium myosotis</name>
    <dbReference type="NCBI Taxonomy" id="1630166"/>
    <lineage>
        <taxon>Bacteria</taxon>
        <taxon>Bacillati</taxon>
        <taxon>Actinomycetota</taxon>
        <taxon>Actinomycetes</taxon>
        <taxon>Bifidobacteriales</taxon>
        <taxon>Bifidobacteriaceae</taxon>
        <taxon>Bifidobacterium</taxon>
    </lineage>
</organism>
<protein>
    <submittedName>
        <fullName evidence="1">Uncharacterized protein</fullName>
    </submittedName>
</protein>
<name>A0A5M9ZFQ3_9BIFI</name>
<dbReference type="AlphaFoldDB" id="A0A5M9ZFQ3"/>
<evidence type="ECO:0000313" key="1">
    <source>
        <dbReference type="EMBL" id="KAA8825113.1"/>
    </source>
</evidence>
<dbReference type="EMBL" id="RZUH01000020">
    <property type="protein sequence ID" value="KAA8825113.1"/>
    <property type="molecule type" value="Genomic_DNA"/>
</dbReference>